<evidence type="ECO:0000256" key="1">
    <source>
        <dbReference type="ARBA" id="ARBA00009477"/>
    </source>
</evidence>
<feature type="domain" description="CusB-like beta-barrel" evidence="4">
    <location>
        <begin position="216"/>
        <end position="288"/>
    </location>
</feature>
<name>A0ABS5F8N7_9PROT</name>
<accession>A0ABS5F8N7</accession>
<dbReference type="PANTHER" id="PTHR30469">
    <property type="entry name" value="MULTIDRUG RESISTANCE PROTEIN MDTA"/>
    <property type="match status" value="1"/>
</dbReference>
<protein>
    <submittedName>
        <fullName evidence="6">Efflux RND transporter periplasmic adaptor subunit</fullName>
    </submittedName>
</protein>
<feature type="domain" description="YknX-like C-terminal permuted SH3-like" evidence="5">
    <location>
        <begin position="296"/>
        <end position="358"/>
    </location>
</feature>
<evidence type="ECO:0000259" key="3">
    <source>
        <dbReference type="Pfam" id="PF25917"/>
    </source>
</evidence>
<proteinExistence type="inferred from homology"/>
<feature type="coiled-coil region" evidence="2">
    <location>
        <begin position="116"/>
        <end position="181"/>
    </location>
</feature>
<dbReference type="PANTHER" id="PTHR30469:SF16">
    <property type="entry name" value="HAE1 FAMILY EFFLUX PUMP MFP COMPONENT"/>
    <property type="match status" value="1"/>
</dbReference>
<dbReference type="RefSeq" id="WP_211857177.1">
    <property type="nucleotide sequence ID" value="NZ_JAAGBB010000073.1"/>
</dbReference>
<reference evidence="7" key="1">
    <citation type="journal article" date="2021" name="Syst. Appl. Microbiol.">
        <title>Roseomonas hellenica sp. nov., isolated from roots of wild-growing Alkanna tinctoria.</title>
        <authorList>
            <person name="Rat A."/>
            <person name="Naranjo H.D."/>
            <person name="Lebbe L."/>
            <person name="Cnockaert M."/>
            <person name="Krigas N."/>
            <person name="Grigoriadou K."/>
            <person name="Maloupa E."/>
            <person name="Willems A."/>
        </authorList>
    </citation>
    <scope>NUCLEOTIDE SEQUENCE [LARGE SCALE GENOMIC DNA]</scope>
    <source>
        <strain evidence="7">LMG 31523</strain>
    </source>
</reference>
<dbReference type="InterPro" id="IPR058637">
    <property type="entry name" value="YknX-like_C"/>
</dbReference>
<dbReference type="Pfam" id="PF25917">
    <property type="entry name" value="BSH_RND"/>
    <property type="match status" value="1"/>
</dbReference>
<dbReference type="InterPro" id="IPR058792">
    <property type="entry name" value="Beta-barrel_RND_2"/>
</dbReference>
<dbReference type="Gene3D" id="1.10.287.470">
    <property type="entry name" value="Helix hairpin bin"/>
    <property type="match status" value="1"/>
</dbReference>
<evidence type="ECO:0000313" key="7">
    <source>
        <dbReference type="Proteomes" id="UP001196870"/>
    </source>
</evidence>
<gene>
    <name evidence="6" type="ORF">GXW71_31445</name>
</gene>
<evidence type="ECO:0000259" key="4">
    <source>
        <dbReference type="Pfam" id="PF25954"/>
    </source>
</evidence>
<evidence type="ECO:0000256" key="2">
    <source>
        <dbReference type="SAM" id="Coils"/>
    </source>
</evidence>
<feature type="domain" description="Multidrug resistance protein MdtA-like barrel-sandwich hybrid" evidence="3">
    <location>
        <begin position="83"/>
        <end position="203"/>
    </location>
</feature>
<dbReference type="InterPro" id="IPR006143">
    <property type="entry name" value="RND_pump_MFP"/>
</dbReference>
<dbReference type="EMBL" id="JAAGBB010000073">
    <property type="protein sequence ID" value="MBR0668907.1"/>
    <property type="molecule type" value="Genomic_DNA"/>
</dbReference>
<keyword evidence="2" id="KW-0175">Coiled coil</keyword>
<comment type="caution">
    <text evidence="6">The sequence shown here is derived from an EMBL/GenBank/DDBJ whole genome shotgun (WGS) entry which is preliminary data.</text>
</comment>
<comment type="similarity">
    <text evidence="1">Belongs to the membrane fusion protein (MFP) (TC 8.A.1) family.</text>
</comment>
<organism evidence="6 7">
    <name type="scientific">Plastoroseomonas hellenica</name>
    <dbReference type="NCBI Taxonomy" id="2687306"/>
    <lineage>
        <taxon>Bacteria</taxon>
        <taxon>Pseudomonadati</taxon>
        <taxon>Pseudomonadota</taxon>
        <taxon>Alphaproteobacteria</taxon>
        <taxon>Acetobacterales</taxon>
        <taxon>Acetobacteraceae</taxon>
        <taxon>Plastoroseomonas</taxon>
    </lineage>
</organism>
<dbReference type="Gene3D" id="2.40.50.100">
    <property type="match status" value="1"/>
</dbReference>
<dbReference type="Pfam" id="PF25954">
    <property type="entry name" value="Beta-barrel_RND_2"/>
    <property type="match status" value="1"/>
</dbReference>
<evidence type="ECO:0000313" key="6">
    <source>
        <dbReference type="EMBL" id="MBR0668907.1"/>
    </source>
</evidence>
<dbReference type="Pfam" id="PF25989">
    <property type="entry name" value="YknX_C"/>
    <property type="match status" value="1"/>
</dbReference>
<sequence>MRSTTQIAALIVIAGLGAGWHLYGERVGLPTPLGLMGLEATASTGGAARQQAPQEQPVVVAPIRVGRVIERAESVGTVRARESITVTAKVTGMVTAIPFQEGQRVRSGEVLVQLDAAALRAELDQARAQHDDARNQMVRAQRLQPGQTIAEQRMVTLEAVARQAAGRVRQAEARLEELRISAPFDGRVGLRQVSIGALVQPGTVVTTLDDTERVRVEFSVPEVHLARLRVGSEVRAASAAYGDRVFSGHVAVLDTRIDPATRSIRVISEFDNADEALRPGLFLTVILTLASRENALLVPEEAIDPLGERAFVYVVRDGRARRLEVRLGIRLPGEVEIREGVAAAGEQVVVRGIQRLRHDLPVRVTETMTRPAS</sequence>
<dbReference type="Gene3D" id="2.40.420.20">
    <property type="match status" value="1"/>
</dbReference>
<dbReference type="Proteomes" id="UP001196870">
    <property type="component" value="Unassembled WGS sequence"/>
</dbReference>
<dbReference type="Gene3D" id="2.40.30.170">
    <property type="match status" value="1"/>
</dbReference>
<dbReference type="InterPro" id="IPR058625">
    <property type="entry name" value="MdtA-like_BSH"/>
</dbReference>
<keyword evidence="7" id="KW-1185">Reference proteome</keyword>
<dbReference type="SUPFAM" id="SSF111369">
    <property type="entry name" value="HlyD-like secretion proteins"/>
    <property type="match status" value="1"/>
</dbReference>
<evidence type="ECO:0000259" key="5">
    <source>
        <dbReference type="Pfam" id="PF25989"/>
    </source>
</evidence>
<dbReference type="NCBIfam" id="TIGR01730">
    <property type="entry name" value="RND_mfp"/>
    <property type="match status" value="1"/>
</dbReference>